<dbReference type="Proteomes" id="UP000635726">
    <property type="component" value="Unassembled WGS sequence"/>
</dbReference>
<accession>A0A917PJH9</accession>
<evidence type="ECO:0000313" key="1">
    <source>
        <dbReference type="EMBL" id="GGJ80882.1"/>
    </source>
</evidence>
<reference evidence="1" key="1">
    <citation type="journal article" date="2014" name="Int. J. Syst. Evol. Microbiol.">
        <title>Complete genome sequence of Corynebacterium casei LMG S-19264T (=DSM 44701T), isolated from a smear-ripened cheese.</title>
        <authorList>
            <consortium name="US DOE Joint Genome Institute (JGI-PGF)"/>
            <person name="Walter F."/>
            <person name="Albersmeier A."/>
            <person name="Kalinowski J."/>
            <person name="Ruckert C."/>
        </authorList>
    </citation>
    <scope>NUCLEOTIDE SEQUENCE</scope>
    <source>
        <strain evidence="1">JCM 14371</strain>
    </source>
</reference>
<dbReference type="AlphaFoldDB" id="A0A917PJH9"/>
<dbReference type="EMBL" id="BMOE01000009">
    <property type="protein sequence ID" value="GGJ80882.1"/>
    <property type="molecule type" value="Genomic_DNA"/>
</dbReference>
<evidence type="ECO:0000313" key="2">
    <source>
        <dbReference type="Proteomes" id="UP000635726"/>
    </source>
</evidence>
<protein>
    <submittedName>
        <fullName evidence="1">Uncharacterized protein</fullName>
    </submittedName>
</protein>
<dbReference type="RefSeq" id="WP_188963722.1">
    <property type="nucleotide sequence ID" value="NZ_BMOE01000009.1"/>
</dbReference>
<keyword evidence="2" id="KW-1185">Reference proteome</keyword>
<comment type="caution">
    <text evidence="1">The sequence shown here is derived from an EMBL/GenBank/DDBJ whole genome shotgun (WGS) entry which is preliminary data.</text>
</comment>
<name>A0A917PJH9_9DEIO</name>
<reference evidence="1" key="2">
    <citation type="submission" date="2020-09" db="EMBL/GenBank/DDBJ databases">
        <authorList>
            <person name="Sun Q."/>
            <person name="Ohkuma M."/>
        </authorList>
    </citation>
    <scope>NUCLEOTIDE SEQUENCE</scope>
    <source>
        <strain evidence="1">JCM 14371</strain>
    </source>
</reference>
<gene>
    <name evidence="1" type="ORF">GCM10008939_26000</name>
</gene>
<proteinExistence type="predicted"/>
<organism evidence="1 2">
    <name type="scientific">Deinococcus aquiradiocola</name>
    <dbReference type="NCBI Taxonomy" id="393059"/>
    <lineage>
        <taxon>Bacteria</taxon>
        <taxon>Thermotogati</taxon>
        <taxon>Deinococcota</taxon>
        <taxon>Deinococci</taxon>
        <taxon>Deinococcales</taxon>
        <taxon>Deinococcaceae</taxon>
        <taxon>Deinococcus</taxon>
    </lineage>
</organism>
<sequence>MSNQQQTERLYGSWKFTYTILNTYTDGYKLRDLVVAPDAPNDYYLTGTNDYGGPVVAGYDSDHGVFSLLDLGDTIDQFYIFDFTAQNTVSGCSYLIEVSSGQMSGCYAMQGNRYSLSTNSVTRPLGSLNAQKLQAVQTKQDSASANVYAEYLKLKAHAGKE</sequence>